<dbReference type="SUPFAM" id="SSF103007">
    <property type="entry name" value="Hypothetical protein TT1725"/>
    <property type="match status" value="1"/>
</dbReference>
<dbReference type="InterPro" id="IPR036746">
    <property type="entry name" value="TT1725-like_sf"/>
</dbReference>
<sequence length="96" mass="10396">MYVGILEADVLLGAVSSLKQKRAVLRPVLARLRRLEVSVAEAGDTDLLRRAQIGVAVVSGTAAHVGEVLDTCERQLAGEPELELLSVHRRWVGPED</sequence>
<reference evidence="1 2" key="1">
    <citation type="submission" date="2019-11" db="EMBL/GenBank/DDBJ databases">
        <authorList>
            <person name="Jiang L.-Q."/>
        </authorList>
    </citation>
    <scope>NUCLEOTIDE SEQUENCE [LARGE SCALE GENOMIC DNA]</scope>
    <source>
        <strain evidence="1 2">YIM 132087</strain>
    </source>
</reference>
<dbReference type="Proteomes" id="UP000460221">
    <property type="component" value="Unassembled WGS sequence"/>
</dbReference>
<dbReference type="Pfam" id="PF04456">
    <property type="entry name" value="DUF503"/>
    <property type="match status" value="1"/>
</dbReference>
<organism evidence="1 2">
    <name type="scientific">Nakamurella alba</name>
    <dbReference type="NCBI Taxonomy" id="2665158"/>
    <lineage>
        <taxon>Bacteria</taxon>
        <taxon>Bacillati</taxon>
        <taxon>Actinomycetota</taxon>
        <taxon>Actinomycetes</taxon>
        <taxon>Nakamurellales</taxon>
        <taxon>Nakamurellaceae</taxon>
        <taxon>Nakamurella</taxon>
    </lineage>
</organism>
<dbReference type="EMBL" id="WLYK01000001">
    <property type="protein sequence ID" value="MTD13718.1"/>
    <property type="molecule type" value="Genomic_DNA"/>
</dbReference>
<protein>
    <submittedName>
        <fullName evidence="1">DUF503 family protein</fullName>
    </submittedName>
</protein>
<keyword evidence="2" id="KW-1185">Reference proteome</keyword>
<name>A0A7K1FHZ2_9ACTN</name>
<dbReference type="Gene3D" id="3.30.70.1120">
    <property type="entry name" value="TT1725-like"/>
    <property type="match status" value="1"/>
</dbReference>
<dbReference type="PANTHER" id="PTHR36441:SF1">
    <property type="entry name" value="DUF503 DOMAIN-CONTAINING PROTEIN"/>
    <property type="match status" value="1"/>
</dbReference>
<proteinExistence type="predicted"/>
<comment type="caution">
    <text evidence="1">The sequence shown here is derived from an EMBL/GenBank/DDBJ whole genome shotgun (WGS) entry which is preliminary data.</text>
</comment>
<dbReference type="PANTHER" id="PTHR36441">
    <property type="entry name" value="HYPOTHETICAL CYTOSOLIC PROTEIN"/>
    <property type="match status" value="1"/>
</dbReference>
<dbReference type="RefSeq" id="WP_322097635.1">
    <property type="nucleotide sequence ID" value="NZ_WLYK01000001.1"/>
</dbReference>
<dbReference type="AlphaFoldDB" id="A0A7K1FHZ2"/>
<dbReference type="InterPro" id="IPR007546">
    <property type="entry name" value="DUF503"/>
</dbReference>
<evidence type="ECO:0000313" key="2">
    <source>
        <dbReference type="Proteomes" id="UP000460221"/>
    </source>
</evidence>
<accession>A0A7K1FHZ2</accession>
<evidence type="ECO:0000313" key="1">
    <source>
        <dbReference type="EMBL" id="MTD13718.1"/>
    </source>
</evidence>
<gene>
    <name evidence="1" type="ORF">GIS00_07150</name>
</gene>